<dbReference type="CDD" id="cd17321">
    <property type="entry name" value="MFS_MMR_MDR_like"/>
    <property type="match status" value="1"/>
</dbReference>
<dbReference type="GO" id="GO:0022857">
    <property type="term" value="F:transmembrane transporter activity"/>
    <property type="evidence" value="ECO:0007669"/>
    <property type="project" value="InterPro"/>
</dbReference>
<feature type="transmembrane region" description="Helical" evidence="7">
    <location>
        <begin position="233"/>
        <end position="253"/>
    </location>
</feature>
<evidence type="ECO:0000259" key="8">
    <source>
        <dbReference type="PROSITE" id="PS50850"/>
    </source>
</evidence>
<dbReference type="KEGG" id="slau:SLA_0694"/>
<dbReference type="GO" id="GO:0005886">
    <property type="term" value="C:plasma membrane"/>
    <property type="evidence" value="ECO:0007669"/>
    <property type="project" value="UniProtKB-SubCell"/>
</dbReference>
<feature type="domain" description="Major facilitator superfamily (MFS) profile" evidence="8">
    <location>
        <begin position="16"/>
        <end position="469"/>
    </location>
</feature>
<proteinExistence type="predicted"/>
<organism evidence="9 10">
    <name type="scientific">Streptomyces laurentii</name>
    <dbReference type="NCBI Taxonomy" id="39478"/>
    <lineage>
        <taxon>Bacteria</taxon>
        <taxon>Bacillati</taxon>
        <taxon>Actinomycetota</taxon>
        <taxon>Actinomycetes</taxon>
        <taxon>Kitasatosporales</taxon>
        <taxon>Streptomycetaceae</taxon>
        <taxon>Streptomyces</taxon>
    </lineage>
</organism>
<evidence type="ECO:0000256" key="2">
    <source>
        <dbReference type="ARBA" id="ARBA00022448"/>
    </source>
</evidence>
<feature type="transmembrane region" description="Helical" evidence="7">
    <location>
        <begin position="274"/>
        <end position="295"/>
    </location>
</feature>
<sequence length="488" mass="49753">MTPPSTTIERSSPGTSLLAVLMPAILATVTASDMVNLMLPNIKAEFGASEAELAWIVTGFLLMFSVGIPLYGRISDRVSLRRLFAFALLAYAAGNLICAISPNLLVLVAGRIVTGIGAAGIPVLSIIAVTKLLPTERRSVGIGVVSAGAGIGTAVGPALGGGLGQWLGWPSLFWLMFVIALLLLPAAWRVLPDERPTGVGRLDLPGGILLGIGAGLALFGMTRAQVSGFDTPIAWGSLLVAAAALVFFGWRTGRVEQPFVPPVLFSNRVYRTSVLVVFLAMIVNLGGLVFVPLVLVEVNGLTPGQGALVMIPAGVAVALLSPLIGRFADRVGTRPLVVSGIALMGLFSLSLSTFTGGPSVIPAGIGILGLSIGFILVMTTVIGAVAGQLTDEQSGVGLGILQGAQFLGAGTGPAVFGVLVSARQQSSAHAINPLFSGHHGPAYSDVFLAMGVVAALTLIVASRIRPTAAPAAAPAQGAGTVREADTVQ</sequence>
<evidence type="ECO:0000256" key="7">
    <source>
        <dbReference type="SAM" id="Phobius"/>
    </source>
</evidence>
<dbReference type="InterPro" id="IPR011701">
    <property type="entry name" value="MFS"/>
</dbReference>
<feature type="transmembrane region" description="Helical" evidence="7">
    <location>
        <begin position="55"/>
        <end position="71"/>
    </location>
</feature>
<feature type="transmembrane region" description="Helical" evidence="7">
    <location>
        <begin position="307"/>
        <end position="324"/>
    </location>
</feature>
<feature type="transmembrane region" description="Helical" evidence="7">
    <location>
        <begin position="140"/>
        <end position="160"/>
    </location>
</feature>
<evidence type="ECO:0000313" key="10">
    <source>
        <dbReference type="Proteomes" id="UP000217676"/>
    </source>
</evidence>
<name>A0A169N3Q8_STRLU</name>
<feature type="transmembrane region" description="Helical" evidence="7">
    <location>
        <begin position="83"/>
        <end position="106"/>
    </location>
</feature>
<keyword evidence="5 7" id="KW-0472">Membrane</keyword>
<dbReference type="PROSITE" id="PS50850">
    <property type="entry name" value="MFS"/>
    <property type="match status" value="1"/>
</dbReference>
<feature type="transmembrane region" description="Helical" evidence="7">
    <location>
        <begin position="112"/>
        <end position="133"/>
    </location>
</feature>
<dbReference type="InterPro" id="IPR036259">
    <property type="entry name" value="MFS_trans_sf"/>
</dbReference>
<dbReference type="InterPro" id="IPR020846">
    <property type="entry name" value="MFS_dom"/>
</dbReference>
<feature type="transmembrane region" description="Helical" evidence="7">
    <location>
        <begin position="336"/>
        <end position="354"/>
    </location>
</feature>
<keyword evidence="10" id="KW-1185">Reference proteome</keyword>
<keyword evidence="4 7" id="KW-1133">Transmembrane helix</keyword>
<feature type="transmembrane region" description="Helical" evidence="7">
    <location>
        <begin position="172"/>
        <end position="190"/>
    </location>
</feature>
<dbReference type="PANTHER" id="PTHR42718:SF9">
    <property type="entry name" value="MAJOR FACILITATOR SUPERFAMILY MULTIDRUG TRANSPORTER MFSC"/>
    <property type="match status" value="1"/>
</dbReference>
<dbReference type="Gene3D" id="1.20.1250.20">
    <property type="entry name" value="MFS general substrate transporter like domains"/>
    <property type="match status" value="2"/>
</dbReference>
<reference evidence="9 10" key="1">
    <citation type="journal article" date="2016" name="Genome Announc.">
        <title>Complete Genome Sequence of Thiostrepton-Producing Streptomyces laurentii ATCC 31255.</title>
        <authorList>
            <person name="Doi K."/>
            <person name="Fujino Y."/>
            <person name="Nagayoshi Y."/>
            <person name="Ohshima T."/>
            <person name="Ogata S."/>
        </authorList>
    </citation>
    <scope>NUCLEOTIDE SEQUENCE [LARGE SCALE GENOMIC DNA]</scope>
    <source>
        <strain evidence="9 10">ATCC 31255</strain>
    </source>
</reference>
<accession>A0A169N3Q8</accession>
<dbReference type="Pfam" id="PF07690">
    <property type="entry name" value="MFS_1"/>
    <property type="match status" value="1"/>
</dbReference>
<evidence type="ECO:0000256" key="3">
    <source>
        <dbReference type="ARBA" id="ARBA00022692"/>
    </source>
</evidence>
<comment type="subcellular location">
    <subcellularLocation>
        <location evidence="1">Cell membrane</location>
        <topology evidence="1">Multi-pass membrane protein</topology>
    </subcellularLocation>
</comment>
<keyword evidence="2" id="KW-0813">Transport</keyword>
<dbReference type="Proteomes" id="UP000217676">
    <property type="component" value="Chromosome"/>
</dbReference>
<feature type="transmembrane region" description="Helical" evidence="7">
    <location>
        <begin position="398"/>
        <end position="422"/>
    </location>
</feature>
<dbReference type="GO" id="GO:0046677">
    <property type="term" value="P:response to antibiotic"/>
    <property type="evidence" value="ECO:0007669"/>
    <property type="project" value="UniProtKB-KW"/>
</dbReference>
<feature type="transmembrane region" description="Helical" evidence="7">
    <location>
        <begin position="202"/>
        <end position="221"/>
    </location>
</feature>
<protein>
    <recommendedName>
        <fullName evidence="8">Major facilitator superfamily (MFS) profile domain-containing protein</fullName>
    </recommendedName>
</protein>
<keyword evidence="6" id="KW-0046">Antibiotic resistance</keyword>
<dbReference type="PANTHER" id="PTHR42718">
    <property type="entry name" value="MAJOR FACILITATOR SUPERFAMILY MULTIDRUG TRANSPORTER MFSC"/>
    <property type="match status" value="1"/>
</dbReference>
<feature type="transmembrane region" description="Helical" evidence="7">
    <location>
        <begin position="442"/>
        <end position="461"/>
    </location>
</feature>
<dbReference type="AlphaFoldDB" id="A0A169N3Q8"/>
<keyword evidence="3 7" id="KW-0812">Transmembrane</keyword>
<dbReference type="PRINTS" id="PR01036">
    <property type="entry name" value="TCRTETB"/>
</dbReference>
<evidence type="ECO:0000313" key="9">
    <source>
        <dbReference type="EMBL" id="BAU81648.1"/>
    </source>
</evidence>
<feature type="transmembrane region" description="Helical" evidence="7">
    <location>
        <begin position="360"/>
        <end position="386"/>
    </location>
</feature>
<evidence type="ECO:0000256" key="1">
    <source>
        <dbReference type="ARBA" id="ARBA00004651"/>
    </source>
</evidence>
<dbReference type="EMBL" id="AP017424">
    <property type="protein sequence ID" value="BAU81648.1"/>
    <property type="molecule type" value="Genomic_DNA"/>
</dbReference>
<gene>
    <name evidence="9" type="ORF">SLA_0694</name>
</gene>
<dbReference type="SUPFAM" id="SSF103473">
    <property type="entry name" value="MFS general substrate transporter"/>
    <property type="match status" value="1"/>
</dbReference>
<evidence type="ECO:0000256" key="5">
    <source>
        <dbReference type="ARBA" id="ARBA00023136"/>
    </source>
</evidence>
<evidence type="ECO:0000256" key="6">
    <source>
        <dbReference type="ARBA" id="ARBA00023251"/>
    </source>
</evidence>
<evidence type="ECO:0000256" key="4">
    <source>
        <dbReference type="ARBA" id="ARBA00022989"/>
    </source>
</evidence>